<organism evidence="3 4">
    <name type="scientific">Holothuria leucospilota</name>
    <name type="common">Black long sea cucumber</name>
    <name type="synonym">Mertensiothuria leucospilota</name>
    <dbReference type="NCBI Taxonomy" id="206669"/>
    <lineage>
        <taxon>Eukaryota</taxon>
        <taxon>Metazoa</taxon>
        <taxon>Echinodermata</taxon>
        <taxon>Eleutherozoa</taxon>
        <taxon>Echinozoa</taxon>
        <taxon>Holothuroidea</taxon>
        <taxon>Aspidochirotacea</taxon>
        <taxon>Aspidochirotida</taxon>
        <taxon>Holothuriidae</taxon>
        <taxon>Holothuria</taxon>
    </lineage>
</organism>
<accession>A0A9Q1CBH6</accession>
<protein>
    <recommendedName>
        <fullName evidence="2">PKD/REJ-like domain-containing protein</fullName>
    </recommendedName>
</protein>
<dbReference type="Pfam" id="PF02010">
    <property type="entry name" value="REJ"/>
    <property type="match status" value="1"/>
</dbReference>
<evidence type="ECO:0000313" key="3">
    <source>
        <dbReference type="EMBL" id="KAJ8042212.1"/>
    </source>
</evidence>
<evidence type="ECO:0000259" key="2">
    <source>
        <dbReference type="Pfam" id="PF02010"/>
    </source>
</evidence>
<sequence length="111" mass="12068">MSSDFKSVFLPSGNETDNFMLHLMVKISDIYSTSSYAHLQVLPVTVDIGIGEFLMNITMGSTSLLGNLLATGNVEAANQFMMSAALLLNDQSSNEDESDVETRIKVLKSNT</sequence>
<evidence type="ECO:0000256" key="1">
    <source>
        <dbReference type="SAM" id="MobiDB-lite"/>
    </source>
</evidence>
<feature type="domain" description="PKD/REJ-like" evidence="2">
    <location>
        <begin position="6"/>
        <end position="82"/>
    </location>
</feature>
<dbReference type="EMBL" id="JAIZAY010000005">
    <property type="protein sequence ID" value="KAJ8042212.1"/>
    <property type="molecule type" value="Genomic_DNA"/>
</dbReference>
<keyword evidence="4" id="KW-1185">Reference proteome</keyword>
<name>A0A9Q1CBH6_HOLLE</name>
<evidence type="ECO:0000313" key="4">
    <source>
        <dbReference type="Proteomes" id="UP001152320"/>
    </source>
</evidence>
<dbReference type="InterPro" id="IPR002859">
    <property type="entry name" value="PKD/REJ-like"/>
</dbReference>
<dbReference type="Proteomes" id="UP001152320">
    <property type="component" value="Chromosome 5"/>
</dbReference>
<proteinExistence type="predicted"/>
<reference evidence="3" key="1">
    <citation type="submission" date="2021-10" db="EMBL/GenBank/DDBJ databases">
        <title>Tropical sea cucumber genome reveals ecological adaptation and Cuvierian tubules defense mechanism.</title>
        <authorList>
            <person name="Chen T."/>
        </authorList>
    </citation>
    <scope>NUCLEOTIDE SEQUENCE</scope>
    <source>
        <strain evidence="3">Nanhai2018</strain>
        <tissue evidence="3">Muscle</tissue>
    </source>
</reference>
<feature type="region of interest" description="Disordered" evidence="1">
    <location>
        <begin position="91"/>
        <end position="111"/>
    </location>
</feature>
<comment type="caution">
    <text evidence="3">The sequence shown here is derived from an EMBL/GenBank/DDBJ whole genome shotgun (WGS) entry which is preliminary data.</text>
</comment>
<dbReference type="AlphaFoldDB" id="A0A9Q1CBH6"/>
<gene>
    <name evidence="3" type="ORF">HOLleu_13217</name>
</gene>